<dbReference type="RefSeq" id="WP_196934574.1">
    <property type="nucleotide sequence ID" value="NZ_MU158698.1"/>
</dbReference>
<gene>
    <name evidence="1" type="ORF">C4F49_00875</name>
</gene>
<evidence type="ECO:0000313" key="1">
    <source>
        <dbReference type="EMBL" id="MBE8712231.1"/>
    </source>
</evidence>
<comment type="caution">
    <text evidence="1">The sequence shown here is derived from an EMBL/GenBank/DDBJ whole genome shotgun (WGS) entry which is preliminary data.</text>
</comment>
<dbReference type="Proteomes" id="UP000616201">
    <property type="component" value="Unassembled WGS sequence"/>
</dbReference>
<reference evidence="1" key="1">
    <citation type="submission" date="2018-02" db="EMBL/GenBank/DDBJ databases">
        <authorList>
            <person name="Vasarhelyi B.M."/>
            <person name="Deshmukh S."/>
            <person name="Balint B."/>
            <person name="Kukolya J."/>
        </authorList>
    </citation>
    <scope>NUCLEOTIDE SEQUENCE</scope>
    <source>
        <strain evidence="1">KB22</strain>
    </source>
</reference>
<sequence length="228" mass="25225">MKKLQALTVRLFSLFVFCLLFSSCFDVVEEINLKNNGSGKIKATVNMSKSKTKVASIMLLDSVSGIKIPSKASIQKEMNTVVALLKKTAGISNVSSSLDFTNYIASIECDFSDVKALNAFTKTVSDHFKVKISGYTSYSYDAANRLFNRGYTYSPDIKKEWNKLDAEAKKSIAAASYTGIYRFESSVKSQQNTQAKISPNKQAVMLRTTIPQLAQGSINLSNKIYLEK</sequence>
<keyword evidence="2" id="KW-1185">Reference proteome</keyword>
<dbReference type="PROSITE" id="PS51257">
    <property type="entry name" value="PROKAR_LIPOPROTEIN"/>
    <property type="match status" value="1"/>
</dbReference>
<dbReference type="AlphaFoldDB" id="A0A928US09"/>
<dbReference type="EMBL" id="PRDK01000001">
    <property type="protein sequence ID" value="MBE8712231.1"/>
    <property type="molecule type" value="Genomic_DNA"/>
</dbReference>
<evidence type="ECO:0000313" key="2">
    <source>
        <dbReference type="Proteomes" id="UP000616201"/>
    </source>
</evidence>
<proteinExistence type="predicted"/>
<protein>
    <recommendedName>
        <fullName evidence="3">Lipoprotein</fullName>
    </recommendedName>
</protein>
<evidence type="ECO:0008006" key="3">
    <source>
        <dbReference type="Google" id="ProtNLM"/>
    </source>
</evidence>
<name>A0A928US09_9SPHI</name>
<accession>A0A928US09</accession>
<organism evidence="1 2">
    <name type="scientific">Sphingobacterium hungaricum</name>
    <dbReference type="NCBI Taxonomy" id="2082723"/>
    <lineage>
        <taxon>Bacteria</taxon>
        <taxon>Pseudomonadati</taxon>
        <taxon>Bacteroidota</taxon>
        <taxon>Sphingobacteriia</taxon>
        <taxon>Sphingobacteriales</taxon>
        <taxon>Sphingobacteriaceae</taxon>
        <taxon>Sphingobacterium</taxon>
    </lineage>
</organism>